<accession>A0A6N2K7U9</accession>
<proteinExistence type="predicted"/>
<dbReference type="PANTHER" id="PTHR33566:SF1">
    <property type="entry name" value="EN_SPM-LIKE TRANSPOSON-RELATED"/>
    <property type="match status" value="1"/>
</dbReference>
<name>A0A6N2K7U9_SALVM</name>
<reference evidence="1" key="1">
    <citation type="submission" date="2019-03" db="EMBL/GenBank/DDBJ databases">
        <authorList>
            <person name="Mank J."/>
            <person name="Almeida P."/>
        </authorList>
    </citation>
    <scope>NUCLEOTIDE SEQUENCE</scope>
    <source>
        <strain evidence="1">78183</strain>
    </source>
</reference>
<sequence>MDRRLRFLILLRLNMWDLTPDTELLRELPEEYTFETALADLIDISLQAVWSNGGNGRKRISNKLDRIQPKYEATLVICPVDELIKVSIPCQVMPGSVQHITGQPPIQEKHLLPGFVVKELVLEMLDAHDNHVGKGLEVQLNVDGFCILDKEGSTRKVDKDGCIDLSGVLKVTAGFERIGMPLL</sequence>
<dbReference type="EMBL" id="CAADRP010000151">
    <property type="protein sequence ID" value="VFU24069.1"/>
    <property type="molecule type" value="Genomic_DNA"/>
</dbReference>
<protein>
    <submittedName>
        <fullName evidence="1">Uncharacterized protein</fullName>
    </submittedName>
</protein>
<dbReference type="PANTHER" id="PTHR33566">
    <property type="entry name" value="EN/SPM-LIKE TRANSPOSON-RELATED"/>
    <property type="match status" value="1"/>
</dbReference>
<dbReference type="AlphaFoldDB" id="A0A6N2K7U9"/>
<evidence type="ECO:0000313" key="1">
    <source>
        <dbReference type="EMBL" id="VFU24069.1"/>
    </source>
</evidence>
<organism evidence="1">
    <name type="scientific">Salix viminalis</name>
    <name type="common">Common osier</name>
    <name type="synonym">Basket willow</name>
    <dbReference type="NCBI Taxonomy" id="40686"/>
    <lineage>
        <taxon>Eukaryota</taxon>
        <taxon>Viridiplantae</taxon>
        <taxon>Streptophyta</taxon>
        <taxon>Embryophyta</taxon>
        <taxon>Tracheophyta</taxon>
        <taxon>Spermatophyta</taxon>
        <taxon>Magnoliopsida</taxon>
        <taxon>eudicotyledons</taxon>
        <taxon>Gunneridae</taxon>
        <taxon>Pentapetalae</taxon>
        <taxon>rosids</taxon>
        <taxon>fabids</taxon>
        <taxon>Malpighiales</taxon>
        <taxon>Salicaceae</taxon>
        <taxon>Saliceae</taxon>
        <taxon>Salix</taxon>
    </lineage>
</organism>
<gene>
    <name evidence="1" type="ORF">SVIM_LOCUS41765</name>
</gene>